<evidence type="ECO:0000259" key="1">
    <source>
        <dbReference type="Pfam" id="PF07752"/>
    </source>
</evidence>
<feature type="domain" description="S-layer family duplication" evidence="1">
    <location>
        <begin position="257"/>
        <end position="476"/>
    </location>
</feature>
<evidence type="ECO:0000313" key="2">
    <source>
        <dbReference type="EMBL" id="AKB55517.1"/>
    </source>
</evidence>
<dbReference type="KEGG" id="mby:MSBRM_2519"/>
<dbReference type="GeneID" id="31597650"/>
<feature type="domain" description="S-layer family duplication" evidence="1">
    <location>
        <begin position="491"/>
        <end position="668"/>
    </location>
</feature>
<accession>A0A0E3QXN4</accession>
<dbReference type="AlphaFoldDB" id="A0A0E3QXN4"/>
<dbReference type="HOGENOM" id="CLU_030551_0_0_2"/>
<dbReference type="STRING" id="1434108.MSBRM_2519"/>
<evidence type="ECO:0000313" key="3">
    <source>
        <dbReference type="Proteomes" id="UP000033033"/>
    </source>
</evidence>
<dbReference type="Gene3D" id="2.60.98.40">
    <property type="match status" value="3"/>
</dbReference>
<reference evidence="2 3" key="1">
    <citation type="submission" date="2014-07" db="EMBL/GenBank/DDBJ databases">
        <title>Methanogenic archaea and the global carbon cycle.</title>
        <authorList>
            <person name="Henriksen J.R."/>
            <person name="Luke J."/>
            <person name="Reinhart S."/>
            <person name="Benedict M.N."/>
            <person name="Youngblut N.D."/>
            <person name="Metcalf M.E."/>
            <person name="Whitaker R.J."/>
            <person name="Metcalf W.W."/>
        </authorList>
    </citation>
    <scope>NUCLEOTIDE SEQUENCE [LARGE SCALE GENOMIC DNA]</scope>
    <source>
        <strain evidence="2 3">MS</strain>
    </source>
</reference>
<gene>
    <name evidence="2" type="ORF">MSBRM_2519</name>
</gene>
<organism evidence="2 3">
    <name type="scientific">Methanosarcina barkeri MS</name>
    <dbReference type="NCBI Taxonomy" id="1434108"/>
    <lineage>
        <taxon>Archaea</taxon>
        <taxon>Methanobacteriati</taxon>
        <taxon>Methanobacteriota</taxon>
        <taxon>Stenosarchaea group</taxon>
        <taxon>Methanomicrobia</taxon>
        <taxon>Methanosarcinales</taxon>
        <taxon>Methanosarcinaceae</taxon>
        <taxon>Methanosarcina</taxon>
    </lineage>
</organism>
<sequence>MKKHTAVLLVTLTLLLAVSADTANAADNTSSITNVYDVAGADYKSESWSNEQYPVIDLFGDKYVPLFTTNGSIGNIHVNKLAKLILDNNETYTLKDGEKLDLSNGYALEAKQININNEELWFEFSKDGKYITDQIVSASNEGNRTWTVTLDNVQGENNIVVMKVHIKNIFVGAETRVVWIDGIWLTDYTNATTLKVGDKIGEFTLEKIVSGVNTSSMGSLVFENTTGSSLVCNVVGTNYKCDGWSNVAVDTANTADTASTEDIANTADIASTEDIANTADNVSNITDVCNVVSTSYKWVSNEQYPVIDLFGDKYVPLFTTNGSIWDAHVNKLSKLILDSNERHVLKDGEKLDLGQGYALEAKQISIPNKQAWLEFTKDGKYIDDRIVTIDNDKNTTWNVTLDNNIPGENDVIVMRVHIGNVGGFVENNILQYSDVVIDGIWLTDYLNVRTLKIGDKIGEFTLEEIISGENISNQGSLVFKNATGSSISCNVVGTNYKCDSWSNQYPSINLFGDKYIPLLASYGSAWEPHNNPIWQCHVDKLAKLVLDSDKKHLLKTGEKLDLGQGYSLQIKQIDVDGDRALIEFDKDGKYVDDDIILTEPNEHYWTCLRDDIQGEDNIPVLKVYVSKVYQDGKDSIVQIDGIWLIDYANARTLKIGDEIGESTLEKIVSGTNSSNLGSLAFKKTQAADSSSLISKEETGVSTNKNTGLSTPWHLDFLNFITSKFQ</sequence>
<name>A0A0E3QXN4_METBA</name>
<dbReference type="PATRIC" id="fig|1434108.4.peg.3229"/>
<protein>
    <recommendedName>
        <fullName evidence="1">S-layer family duplication domain-containing protein</fullName>
    </recommendedName>
</protein>
<proteinExistence type="predicted"/>
<dbReference type="Proteomes" id="UP000033033">
    <property type="component" value="Chromosome"/>
</dbReference>
<dbReference type="RefSeq" id="WP_230628893.1">
    <property type="nucleotide sequence ID" value="NZ_CP009528.1"/>
</dbReference>
<dbReference type="EMBL" id="CP009528">
    <property type="protein sequence ID" value="AKB55517.1"/>
    <property type="molecule type" value="Genomic_DNA"/>
</dbReference>
<keyword evidence="3" id="KW-1185">Reference proteome</keyword>
<feature type="domain" description="S-layer family duplication" evidence="1">
    <location>
        <begin position="39"/>
        <end position="209"/>
    </location>
</feature>
<dbReference type="InterPro" id="IPR006457">
    <property type="entry name" value="S_layer-rel_Mac"/>
</dbReference>
<dbReference type="Pfam" id="PF07752">
    <property type="entry name" value="S-layer"/>
    <property type="match status" value="3"/>
</dbReference>